<dbReference type="KEGG" id="cprv:CYPRO_0323"/>
<feature type="signal peptide" evidence="1">
    <location>
        <begin position="1"/>
        <end position="23"/>
    </location>
</feature>
<reference evidence="2 3" key="1">
    <citation type="submission" date="2018-03" db="EMBL/GenBank/DDBJ databases">
        <title>Phenotypic and genomic properties of Cyclonatronum proteinivorum gen. nov., sp. nov., a haloalkaliphilic bacteroidete from soda lakes possessing Na+-translocating rhodopsin.</title>
        <authorList>
            <person name="Toshchakov S.V."/>
            <person name="Korzhenkov A."/>
            <person name="Samarov N.I."/>
            <person name="Kublanov I.V."/>
            <person name="Muntyan M.S."/>
            <person name="Sorokin D.Y."/>
        </authorList>
    </citation>
    <scope>NUCLEOTIDE SEQUENCE [LARGE SCALE GENOMIC DNA]</scope>
    <source>
        <strain evidence="2 3">Omega</strain>
    </source>
</reference>
<dbReference type="EMBL" id="CP027806">
    <property type="protein sequence ID" value="AXI99610.1"/>
    <property type="molecule type" value="Genomic_DNA"/>
</dbReference>
<dbReference type="AlphaFoldDB" id="A0A345UGK9"/>
<dbReference type="Proteomes" id="UP000254808">
    <property type="component" value="Chromosome"/>
</dbReference>
<dbReference type="Pfam" id="PF16119">
    <property type="entry name" value="DUF4835"/>
    <property type="match status" value="1"/>
</dbReference>
<evidence type="ECO:0000313" key="2">
    <source>
        <dbReference type="EMBL" id="AXI99610.1"/>
    </source>
</evidence>
<keyword evidence="1" id="KW-0732">Signal</keyword>
<protein>
    <recommendedName>
        <fullName evidence="4">DUF4835 domain-containing protein</fullName>
    </recommendedName>
</protein>
<evidence type="ECO:0000313" key="3">
    <source>
        <dbReference type="Proteomes" id="UP000254808"/>
    </source>
</evidence>
<accession>A0A345UGK9</accession>
<organism evidence="2 3">
    <name type="scientific">Cyclonatronum proteinivorum</name>
    <dbReference type="NCBI Taxonomy" id="1457365"/>
    <lineage>
        <taxon>Bacteria</taxon>
        <taxon>Pseudomonadati</taxon>
        <taxon>Balneolota</taxon>
        <taxon>Balneolia</taxon>
        <taxon>Balneolales</taxon>
        <taxon>Cyclonatronaceae</taxon>
        <taxon>Cyclonatronum</taxon>
    </lineage>
</organism>
<dbReference type="OrthoDB" id="9773381at2"/>
<sequence>MKFLPSLILFFVFSTTMHTVASAQEIHARVELNTSQISTSDYDYLNELRTLIEEYVNDTRWTDDTFLEDERIEVNIRITLTNADNNANFDANLIVQSSRPIYNTLAKTPLVLINDNSWRFNFTRNRNIIRDDMQYDDIASVIDFYMFIILAYDYDSFSELGGSPFLRRAENILNVAQSTPGASGWSSMGTRRNRNGLITLLNNPNYEGFRRALYSYHRLGLDQFTLNPDRAREHIMDALTLLQETRRQTTERYLFDLLFSTKNREFTAAFLDAELSARLEAFNLLADLDPSHISEYEKLQ</sequence>
<dbReference type="RefSeq" id="WP_114982899.1">
    <property type="nucleotide sequence ID" value="NZ_CP027806.1"/>
</dbReference>
<evidence type="ECO:0000256" key="1">
    <source>
        <dbReference type="SAM" id="SignalP"/>
    </source>
</evidence>
<name>A0A345UGK9_9BACT</name>
<feature type="chain" id="PRO_5017047053" description="DUF4835 domain-containing protein" evidence="1">
    <location>
        <begin position="24"/>
        <end position="300"/>
    </location>
</feature>
<keyword evidence="3" id="KW-1185">Reference proteome</keyword>
<dbReference type="InterPro" id="IPR032274">
    <property type="entry name" value="DUF4835"/>
</dbReference>
<proteinExistence type="predicted"/>
<evidence type="ECO:0008006" key="4">
    <source>
        <dbReference type="Google" id="ProtNLM"/>
    </source>
</evidence>
<gene>
    <name evidence="2" type="ORF">CYPRO_0323</name>
</gene>